<dbReference type="Pfam" id="PF08220">
    <property type="entry name" value="HTH_DeoR"/>
    <property type="match status" value="1"/>
</dbReference>
<dbReference type="GO" id="GO:0003700">
    <property type="term" value="F:DNA-binding transcription factor activity"/>
    <property type="evidence" value="ECO:0007669"/>
    <property type="project" value="InterPro"/>
</dbReference>
<dbReference type="InterPro" id="IPR037171">
    <property type="entry name" value="NagB/RpiA_transferase-like"/>
</dbReference>
<gene>
    <name evidence="6" type="primary">srlR_2</name>
    <name evidence="6" type="ORF">Mgrana_01706</name>
</gene>
<dbReference type="SMART" id="SM01134">
    <property type="entry name" value="DeoRC"/>
    <property type="match status" value="1"/>
</dbReference>
<evidence type="ECO:0000313" key="6">
    <source>
        <dbReference type="EMBL" id="RIH92410.1"/>
    </source>
</evidence>
<organism evidence="6 7">
    <name type="scientific">Meiothermus granaticius NBRC 107808</name>
    <dbReference type="NCBI Taxonomy" id="1227551"/>
    <lineage>
        <taxon>Bacteria</taxon>
        <taxon>Thermotogati</taxon>
        <taxon>Deinococcota</taxon>
        <taxon>Deinococci</taxon>
        <taxon>Thermales</taxon>
        <taxon>Thermaceae</taxon>
        <taxon>Meiothermus</taxon>
    </lineage>
</organism>
<dbReference type="Gene3D" id="3.40.50.1360">
    <property type="match status" value="1"/>
</dbReference>
<sequence length="262" mass="28802">MLPDDRLRRILELVNRHGTLSNVAIAQAVSVSTMTVRRDLSLLERQGRLRRVHGGAQAIDEQDVDYSLRRERNLGAKQRIGAKAAEWIQDGETVYLDAGTTTMEVARALKARRLRNVRVVTHAVNIATELSGTPGLGLLQVGGELFLHNYSATGPLALETLRRFSFDRLFLGAQGVDPSAGLTNSSLLEAEVKQAAIDASRWVCLVCDASKWGRVTFAPCGDLRDLDLFITDSRLPQEARTKLAELGLEVITVPWPGNPTHD</sequence>
<dbReference type="InterPro" id="IPR036388">
    <property type="entry name" value="WH-like_DNA-bd_sf"/>
</dbReference>
<dbReference type="PANTHER" id="PTHR30363">
    <property type="entry name" value="HTH-TYPE TRANSCRIPTIONAL REGULATOR SRLR-RELATED"/>
    <property type="match status" value="1"/>
</dbReference>
<keyword evidence="1" id="KW-0678">Repressor</keyword>
<comment type="caution">
    <text evidence="6">The sequence shown here is derived from an EMBL/GenBank/DDBJ whole genome shotgun (WGS) entry which is preliminary data.</text>
</comment>
<dbReference type="InterPro" id="IPR001034">
    <property type="entry name" value="DeoR_HTH"/>
</dbReference>
<dbReference type="OrthoDB" id="31600at2"/>
<dbReference type="Gene3D" id="1.10.10.10">
    <property type="entry name" value="Winged helix-like DNA-binding domain superfamily/Winged helix DNA-binding domain"/>
    <property type="match status" value="1"/>
</dbReference>
<dbReference type="InterPro" id="IPR050313">
    <property type="entry name" value="Carb_Metab_HTH_regulators"/>
</dbReference>
<dbReference type="InterPro" id="IPR018356">
    <property type="entry name" value="Tscrpt_reg_HTH_DeoR_CS"/>
</dbReference>
<dbReference type="RefSeq" id="WP_119357197.1">
    <property type="nucleotide sequence ID" value="NZ_BJXM01000011.1"/>
</dbReference>
<keyword evidence="4" id="KW-0804">Transcription</keyword>
<reference evidence="6 7" key="1">
    <citation type="submission" date="2018-08" db="EMBL/GenBank/DDBJ databases">
        <title>Meiothermus granaticius genome AF-68 sequencing project.</title>
        <authorList>
            <person name="Da Costa M.S."/>
            <person name="Albuquerque L."/>
            <person name="Raposo P."/>
            <person name="Froufe H.J.C."/>
            <person name="Barroso C.S."/>
            <person name="Egas C."/>
        </authorList>
    </citation>
    <scope>NUCLEOTIDE SEQUENCE [LARGE SCALE GENOMIC DNA]</scope>
    <source>
        <strain evidence="6 7">AF-68</strain>
    </source>
</reference>
<accession>A0A399F8H2</accession>
<keyword evidence="3" id="KW-0238">DNA-binding</keyword>
<dbReference type="InterPro" id="IPR014036">
    <property type="entry name" value="DeoR-like_C"/>
</dbReference>
<proteinExistence type="predicted"/>
<dbReference type="PRINTS" id="PR00037">
    <property type="entry name" value="HTHLACR"/>
</dbReference>
<evidence type="ECO:0000256" key="2">
    <source>
        <dbReference type="ARBA" id="ARBA00023015"/>
    </source>
</evidence>
<dbReference type="Proteomes" id="UP000266178">
    <property type="component" value="Unassembled WGS sequence"/>
</dbReference>
<evidence type="ECO:0000313" key="7">
    <source>
        <dbReference type="Proteomes" id="UP000266178"/>
    </source>
</evidence>
<dbReference type="PANTHER" id="PTHR30363:SF4">
    <property type="entry name" value="GLYCEROL-3-PHOSPHATE REGULON REPRESSOR"/>
    <property type="match status" value="1"/>
</dbReference>
<dbReference type="SUPFAM" id="SSF46785">
    <property type="entry name" value="Winged helix' DNA-binding domain"/>
    <property type="match status" value="1"/>
</dbReference>
<dbReference type="GO" id="GO:0003677">
    <property type="term" value="F:DNA binding"/>
    <property type="evidence" value="ECO:0007669"/>
    <property type="project" value="UniProtKB-KW"/>
</dbReference>
<evidence type="ECO:0000256" key="3">
    <source>
        <dbReference type="ARBA" id="ARBA00023125"/>
    </source>
</evidence>
<evidence type="ECO:0000256" key="1">
    <source>
        <dbReference type="ARBA" id="ARBA00022491"/>
    </source>
</evidence>
<protein>
    <submittedName>
        <fullName evidence="6">Glucitol operon repressor</fullName>
    </submittedName>
</protein>
<dbReference type="EMBL" id="QWLB01000020">
    <property type="protein sequence ID" value="RIH92410.1"/>
    <property type="molecule type" value="Genomic_DNA"/>
</dbReference>
<dbReference type="SMART" id="SM00420">
    <property type="entry name" value="HTH_DEOR"/>
    <property type="match status" value="1"/>
</dbReference>
<dbReference type="PROSITE" id="PS00894">
    <property type="entry name" value="HTH_DEOR_1"/>
    <property type="match status" value="1"/>
</dbReference>
<keyword evidence="2" id="KW-0805">Transcription regulation</keyword>
<dbReference type="AlphaFoldDB" id="A0A399F8H2"/>
<evidence type="ECO:0000259" key="5">
    <source>
        <dbReference type="PROSITE" id="PS51000"/>
    </source>
</evidence>
<dbReference type="PROSITE" id="PS51000">
    <property type="entry name" value="HTH_DEOR_2"/>
    <property type="match status" value="1"/>
</dbReference>
<dbReference type="Pfam" id="PF00455">
    <property type="entry name" value="DeoRC"/>
    <property type="match status" value="1"/>
</dbReference>
<evidence type="ECO:0000256" key="4">
    <source>
        <dbReference type="ARBA" id="ARBA00023163"/>
    </source>
</evidence>
<dbReference type="InterPro" id="IPR036390">
    <property type="entry name" value="WH_DNA-bd_sf"/>
</dbReference>
<feature type="domain" description="HTH deoR-type" evidence="5">
    <location>
        <begin position="3"/>
        <end position="58"/>
    </location>
</feature>
<name>A0A399F8H2_9DEIN</name>
<dbReference type="SUPFAM" id="SSF100950">
    <property type="entry name" value="NagB/RpiA/CoA transferase-like"/>
    <property type="match status" value="1"/>
</dbReference>
<keyword evidence="7" id="KW-1185">Reference proteome</keyword>